<accession>A0A938YWQ7</accession>
<dbReference type="EMBL" id="JAFGDB010000062">
    <property type="protein sequence ID" value="MBN2067537.1"/>
    <property type="molecule type" value="Genomic_DNA"/>
</dbReference>
<evidence type="ECO:0000313" key="2">
    <source>
        <dbReference type="Proteomes" id="UP000809243"/>
    </source>
</evidence>
<protein>
    <submittedName>
        <fullName evidence="1">Uncharacterized protein</fullName>
    </submittedName>
</protein>
<gene>
    <name evidence="1" type="ORF">JW744_03655</name>
</gene>
<evidence type="ECO:0000313" key="1">
    <source>
        <dbReference type="EMBL" id="MBN2067537.1"/>
    </source>
</evidence>
<dbReference type="AlphaFoldDB" id="A0A938YWQ7"/>
<reference evidence="1" key="1">
    <citation type="submission" date="2021-01" db="EMBL/GenBank/DDBJ databases">
        <title>Active Sulfur Cycling in an Early Earth Analoge.</title>
        <authorList>
            <person name="Hahn C.R."/>
            <person name="Youssef N.H."/>
            <person name="Elshahed M."/>
        </authorList>
    </citation>
    <scope>NUCLEOTIDE SEQUENCE</scope>
    <source>
        <strain evidence="1">Zod_Metabat.1151</strain>
    </source>
</reference>
<comment type="caution">
    <text evidence="1">The sequence shown here is derived from an EMBL/GenBank/DDBJ whole genome shotgun (WGS) entry which is preliminary data.</text>
</comment>
<sequence length="194" mass="22423">MHPFYNEKLIKKFPKYLEVVENLLKKSKWPIVVLQGFENIPQTKERLRKLKARNVLIIPTANHSSATIRKKTTWKEILDHKQEQLIKCLAQKAGVKSVYVGGMYASTSGSAKSVEEYEAGWLAEKLQGRKSRFEYVERPFTGGCAGATYEYLIESGKFKKVRWVPNARLDGWKTDLSRPYVAPRTQPRVKIHRK</sequence>
<name>A0A938YWQ7_9ARCH</name>
<dbReference type="Proteomes" id="UP000809243">
    <property type="component" value="Unassembled WGS sequence"/>
</dbReference>
<organism evidence="1 2">
    <name type="scientific">Candidatus Iainarchaeum sp</name>
    <dbReference type="NCBI Taxonomy" id="3101447"/>
    <lineage>
        <taxon>Archaea</taxon>
        <taxon>Candidatus Iainarchaeota</taxon>
        <taxon>Candidatus Iainarchaeia</taxon>
        <taxon>Candidatus Iainarchaeales</taxon>
        <taxon>Candidatus Iainarchaeaceae</taxon>
        <taxon>Candidatus Iainarchaeum</taxon>
    </lineage>
</organism>
<proteinExistence type="predicted"/>